<keyword evidence="3" id="KW-0444">Lipid biosynthesis</keyword>
<evidence type="ECO:0000256" key="6">
    <source>
        <dbReference type="ARBA" id="ARBA00022824"/>
    </source>
</evidence>
<feature type="transmembrane region" description="Helical" evidence="14">
    <location>
        <begin position="436"/>
        <end position="456"/>
    </location>
</feature>
<evidence type="ECO:0000256" key="2">
    <source>
        <dbReference type="ARBA" id="ARBA00005189"/>
    </source>
</evidence>
<dbReference type="Proteomes" id="UP001431209">
    <property type="component" value="Unassembled WGS sequence"/>
</dbReference>
<evidence type="ECO:0000256" key="4">
    <source>
        <dbReference type="ARBA" id="ARBA00022679"/>
    </source>
</evidence>
<comment type="pathway">
    <text evidence="2">Lipid metabolism.</text>
</comment>
<evidence type="ECO:0000256" key="11">
    <source>
        <dbReference type="ARBA" id="ARBA00023264"/>
    </source>
</evidence>
<dbReference type="GO" id="GO:0005789">
    <property type="term" value="C:endoplasmic reticulum membrane"/>
    <property type="evidence" value="ECO:0007669"/>
    <property type="project" value="UniProtKB-SubCell"/>
</dbReference>
<feature type="transmembrane region" description="Helical" evidence="14">
    <location>
        <begin position="303"/>
        <end position="326"/>
    </location>
</feature>
<evidence type="ECO:0000256" key="14">
    <source>
        <dbReference type="SAM" id="Phobius"/>
    </source>
</evidence>
<dbReference type="InterPro" id="IPR004277">
    <property type="entry name" value="PSS"/>
</dbReference>
<organism evidence="15 16">
    <name type="scientific">Acrasis kona</name>
    <dbReference type="NCBI Taxonomy" id="1008807"/>
    <lineage>
        <taxon>Eukaryota</taxon>
        <taxon>Discoba</taxon>
        <taxon>Heterolobosea</taxon>
        <taxon>Tetramitia</taxon>
        <taxon>Eutetramitia</taxon>
        <taxon>Acrasidae</taxon>
        <taxon>Acrasis</taxon>
    </lineage>
</organism>
<keyword evidence="4" id="KW-0808">Transferase</keyword>
<feature type="transmembrane region" description="Helical" evidence="14">
    <location>
        <begin position="80"/>
        <end position="99"/>
    </location>
</feature>
<dbReference type="PANTHER" id="PTHR15362:SF7">
    <property type="entry name" value="PHOSPHATIDYLSERINE SYNTHASE 2"/>
    <property type="match status" value="1"/>
</dbReference>
<comment type="caution">
    <text evidence="15">The sequence shown here is derived from an EMBL/GenBank/DDBJ whole genome shotgun (WGS) entry which is preliminary data.</text>
</comment>
<feature type="region of interest" description="Disordered" evidence="13">
    <location>
        <begin position="1"/>
        <end position="27"/>
    </location>
</feature>
<keyword evidence="8" id="KW-0443">Lipid metabolism</keyword>
<evidence type="ECO:0000256" key="3">
    <source>
        <dbReference type="ARBA" id="ARBA00022516"/>
    </source>
</evidence>
<evidence type="ECO:0000256" key="10">
    <source>
        <dbReference type="ARBA" id="ARBA00023209"/>
    </source>
</evidence>
<keyword evidence="10" id="KW-0594">Phospholipid biosynthesis</keyword>
<feature type="transmembrane region" description="Helical" evidence="14">
    <location>
        <begin position="111"/>
        <end position="130"/>
    </location>
</feature>
<evidence type="ECO:0000256" key="9">
    <source>
        <dbReference type="ARBA" id="ARBA00023136"/>
    </source>
</evidence>
<feature type="transmembrane region" description="Helical" evidence="14">
    <location>
        <begin position="368"/>
        <end position="389"/>
    </location>
</feature>
<evidence type="ECO:0000256" key="13">
    <source>
        <dbReference type="SAM" id="MobiDB-lite"/>
    </source>
</evidence>
<protein>
    <submittedName>
        <fullName evidence="15">Phosphatidylserine synthase</fullName>
    </submittedName>
</protein>
<evidence type="ECO:0000256" key="7">
    <source>
        <dbReference type="ARBA" id="ARBA00022989"/>
    </source>
</evidence>
<keyword evidence="16" id="KW-1185">Reference proteome</keyword>
<accession>A0AAW2YM74</accession>
<evidence type="ECO:0000313" key="15">
    <source>
        <dbReference type="EMBL" id="KAL0478103.1"/>
    </source>
</evidence>
<keyword evidence="5 14" id="KW-0812">Transmembrane</keyword>
<reference evidence="15 16" key="1">
    <citation type="submission" date="2024-03" db="EMBL/GenBank/DDBJ databases">
        <title>The Acrasis kona genome and developmental transcriptomes reveal deep origins of eukaryotic multicellular pathways.</title>
        <authorList>
            <person name="Sheikh S."/>
            <person name="Fu C.-J."/>
            <person name="Brown M.W."/>
            <person name="Baldauf S.L."/>
        </authorList>
    </citation>
    <scope>NUCLEOTIDE SEQUENCE [LARGE SCALE GENOMIC DNA]</scope>
    <source>
        <strain evidence="15 16">ATCC MYA-3509</strain>
    </source>
</reference>
<evidence type="ECO:0000256" key="8">
    <source>
        <dbReference type="ARBA" id="ARBA00023098"/>
    </source>
</evidence>
<name>A0AAW2YM74_9EUKA</name>
<keyword evidence="7 14" id="KW-1133">Transmembrane helix</keyword>
<feature type="transmembrane region" description="Helical" evidence="14">
    <location>
        <begin position="50"/>
        <end position="68"/>
    </location>
</feature>
<evidence type="ECO:0000256" key="5">
    <source>
        <dbReference type="ARBA" id="ARBA00022692"/>
    </source>
</evidence>
<keyword evidence="6" id="KW-0256">Endoplasmic reticulum</keyword>
<dbReference type="EMBL" id="JAOPGA020000309">
    <property type="protein sequence ID" value="KAL0478103.1"/>
    <property type="molecule type" value="Genomic_DNA"/>
</dbReference>
<sequence>MKQDQLRNRKKVPTPHTATLKDQSKDQDGELRVRPFLQEEHFIDALYKPHTATVLLLLIISIVYFSFIKDDAALTTEQTTKRGIVAVVAVFLVYCAVQLRDGIILRPHPAFWRVVTGAGIVSKICFYIKLIQQSRDNARQYLRYLYPDLGVPLPEKSYGDSCDIFTPNDPDSYFKNVKDVVWDEFIIAHVIGYVGKALLFRDMKLCWILSLFFEVMEITFQHWLANFKECWWDHLIVDVLICNNAGIMIGLWLCDLLKMKKYPLWIGVSDIPTTRGKIVRVLEQFTPFNWTSYNWNAFDSPKLFFYSIGIVIAMTIVDLNAFFLKYELWVPPSNPLNVYRLILWFFVGMPAIREYYQFVSDPKTKRLGANAWIVGGIISLESLLVFKYSSGLFNEPFPPHIWVPWTVSGIFFVLWFIGFFIVADKKKREGNRVFKSVLNVLLTCWILPLVVMFFMGCPDLRWGQDWFDSLPWWTDQPRWHQ</sequence>
<dbReference type="Pfam" id="PF03034">
    <property type="entry name" value="PSS"/>
    <property type="match status" value="1"/>
</dbReference>
<dbReference type="GO" id="GO:0006659">
    <property type="term" value="P:phosphatidylserine biosynthetic process"/>
    <property type="evidence" value="ECO:0007669"/>
    <property type="project" value="InterPro"/>
</dbReference>
<feature type="transmembrane region" description="Helical" evidence="14">
    <location>
        <begin position="231"/>
        <end position="254"/>
    </location>
</feature>
<feature type="transmembrane region" description="Helical" evidence="14">
    <location>
        <begin position="401"/>
        <end position="424"/>
    </location>
</feature>
<evidence type="ECO:0000313" key="16">
    <source>
        <dbReference type="Proteomes" id="UP001431209"/>
    </source>
</evidence>
<evidence type="ECO:0000256" key="1">
    <source>
        <dbReference type="ARBA" id="ARBA00004477"/>
    </source>
</evidence>
<feature type="transmembrane region" description="Helical" evidence="14">
    <location>
        <begin position="205"/>
        <end position="225"/>
    </location>
</feature>
<comment type="subcellular location">
    <subcellularLocation>
        <location evidence="1">Endoplasmic reticulum membrane</location>
        <topology evidence="1">Multi-pass membrane protein</topology>
    </subcellularLocation>
</comment>
<evidence type="ECO:0000256" key="12">
    <source>
        <dbReference type="ARBA" id="ARBA00025707"/>
    </source>
</evidence>
<dbReference type="GO" id="GO:0106245">
    <property type="term" value="F:L-serine-phosphatidylethanolamine phosphatidyltransferase activity"/>
    <property type="evidence" value="ECO:0007669"/>
    <property type="project" value="InterPro"/>
</dbReference>
<dbReference type="AlphaFoldDB" id="A0AAW2YM74"/>
<keyword evidence="11" id="KW-1208">Phospholipid metabolism</keyword>
<keyword evidence="9 14" id="KW-0472">Membrane</keyword>
<comment type="pathway">
    <text evidence="12">Phospholipid metabolism.</text>
</comment>
<gene>
    <name evidence="15" type="ORF">AKO1_010785</name>
</gene>
<proteinExistence type="predicted"/>
<dbReference type="PANTHER" id="PTHR15362">
    <property type="entry name" value="PHOSPHATIDYLINOSITOL SYNTHASE"/>
    <property type="match status" value="1"/>
</dbReference>
<feature type="transmembrane region" description="Helical" evidence="14">
    <location>
        <begin position="338"/>
        <end position="356"/>
    </location>
</feature>